<organism evidence="1 2">
    <name type="scientific">Flexibacter flexilis DSM 6793</name>
    <dbReference type="NCBI Taxonomy" id="927664"/>
    <lineage>
        <taxon>Bacteria</taxon>
        <taxon>Pseudomonadati</taxon>
        <taxon>Bacteroidota</taxon>
        <taxon>Cytophagia</taxon>
        <taxon>Cytophagales</taxon>
        <taxon>Flexibacteraceae</taxon>
        <taxon>Flexibacter</taxon>
    </lineage>
</organism>
<dbReference type="EMBL" id="FOLE01000008">
    <property type="protein sequence ID" value="SFC68456.1"/>
    <property type="molecule type" value="Genomic_DNA"/>
</dbReference>
<protein>
    <recommendedName>
        <fullName evidence="3">Polyketide cyclase / dehydrase and lipid transport</fullName>
    </recommendedName>
</protein>
<accession>A0A1I1L608</accession>
<dbReference type="Proteomes" id="UP000199514">
    <property type="component" value="Unassembled WGS sequence"/>
</dbReference>
<sequence length="173" mass="19855">MHLLSFVKKSTRGGCLILSYQKQTEIVMKNSKSIVTEIVINAPAARVWEILTNTEKYADWNPFLLKIKGEIKTGNRLENTMKNGNSTMTFRPVVLQVIPEIYFEWLGKLWVSGIFDGRHYFRLETLEANQTKLTHGEEFSGLLSGYVLKNNGNDIRQNFVAMNQAIKQRAENQ</sequence>
<dbReference type="Pfam" id="PF10604">
    <property type="entry name" value="Polyketide_cyc2"/>
    <property type="match status" value="1"/>
</dbReference>
<reference evidence="1 2" key="1">
    <citation type="submission" date="2016-10" db="EMBL/GenBank/DDBJ databases">
        <authorList>
            <person name="de Groot N.N."/>
        </authorList>
    </citation>
    <scope>NUCLEOTIDE SEQUENCE [LARGE SCALE GENOMIC DNA]</scope>
    <source>
        <strain evidence="1 2">DSM 6793</strain>
    </source>
</reference>
<dbReference type="SUPFAM" id="SSF55961">
    <property type="entry name" value="Bet v1-like"/>
    <property type="match status" value="1"/>
</dbReference>
<evidence type="ECO:0000313" key="1">
    <source>
        <dbReference type="EMBL" id="SFC68456.1"/>
    </source>
</evidence>
<keyword evidence="2" id="KW-1185">Reference proteome</keyword>
<evidence type="ECO:0000313" key="2">
    <source>
        <dbReference type="Proteomes" id="UP000199514"/>
    </source>
</evidence>
<dbReference type="InterPro" id="IPR023393">
    <property type="entry name" value="START-like_dom_sf"/>
</dbReference>
<dbReference type="PANTHER" id="PTHR36166">
    <property type="entry name" value="CHROMOSOME 9, WHOLE GENOME SHOTGUN SEQUENCE"/>
    <property type="match status" value="1"/>
</dbReference>
<proteinExistence type="predicted"/>
<dbReference type="AlphaFoldDB" id="A0A1I1L608"/>
<gene>
    <name evidence="1" type="ORF">SAMN05421780_10879</name>
</gene>
<evidence type="ECO:0008006" key="3">
    <source>
        <dbReference type="Google" id="ProtNLM"/>
    </source>
</evidence>
<dbReference type="CDD" id="cd07822">
    <property type="entry name" value="SRPBCC_4"/>
    <property type="match status" value="1"/>
</dbReference>
<dbReference type="InterPro" id="IPR019587">
    <property type="entry name" value="Polyketide_cyclase/dehydratase"/>
</dbReference>
<dbReference type="PANTHER" id="PTHR36166:SF1">
    <property type="entry name" value="SRPBCC DOMAIN-CONTAINING PROTEIN"/>
    <property type="match status" value="1"/>
</dbReference>
<dbReference type="STRING" id="927664.SAMN05421780_10879"/>
<name>A0A1I1L608_9BACT</name>
<dbReference type="Gene3D" id="3.30.530.20">
    <property type="match status" value="1"/>
</dbReference>